<protein>
    <recommendedName>
        <fullName evidence="9">Polyribonucleotide nucleotidyltransferase</fullName>
        <ecNumber evidence="9">2.7.7.8</ecNumber>
    </recommendedName>
    <alternativeName>
        <fullName evidence="9">Polynucleotide phosphorylase</fullName>
        <shortName evidence="9">PNPase</shortName>
    </alternativeName>
</protein>
<dbReference type="PROSITE" id="PS50084">
    <property type="entry name" value="KH_TYPE_1"/>
    <property type="match status" value="1"/>
</dbReference>
<dbReference type="PIRSF" id="PIRSF005499">
    <property type="entry name" value="PNPase"/>
    <property type="match status" value="1"/>
</dbReference>
<comment type="cofactor">
    <cofactor evidence="9">
        <name>Mg(2+)</name>
        <dbReference type="ChEBI" id="CHEBI:18420"/>
    </cofactor>
</comment>
<dbReference type="SUPFAM" id="SSF54211">
    <property type="entry name" value="Ribosomal protein S5 domain 2-like"/>
    <property type="match status" value="2"/>
</dbReference>
<evidence type="ECO:0000256" key="4">
    <source>
        <dbReference type="ARBA" id="ARBA00022679"/>
    </source>
</evidence>
<accession>A0A2M6T0Y1</accession>
<keyword evidence="7 9" id="KW-0460">Magnesium</keyword>
<dbReference type="EC" id="2.7.7.8" evidence="9"/>
<keyword evidence="5 9" id="KW-0548">Nucleotidyltransferase</keyword>
<dbReference type="InterPro" id="IPR015847">
    <property type="entry name" value="ExoRNase_PH_dom2"/>
</dbReference>
<dbReference type="CDD" id="cd02393">
    <property type="entry name" value="KH-I_PNPase"/>
    <property type="match status" value="1"/>
</dbReference>
<evidence type="ECO:0000256" key="6">
    <source>
        <dbReference type="ARBA" id="ARBA00022723"/>
    </source>
</evidence>
<keyword evidence="3 9" id="KW-0963">Cytoplasm</keyword>
<proteinExistence type="inferred from homology"/>
<feature type="binding site" evidence="9">
    <location>
        <position position="492"/>
    </location>
    <ligand>
        <name>Mg(2+)</name>
        <dbReference type="ChEBI" id="CHEBI:18420"/>
    </ligand>
</feature>
<dbReference type="FunFam" id="2.40.50.140:FF:000023">
    <property type="entry name" value="Polyribonucleotide nucleotidyltransferase"/>
    <property type="match status" value="1"/>
</dbReference>
<dbReference type="InterPro" id="IPR004088">
    <property type="entry name" value="KH_dom_type_1"/>
</dbReference>
<dbReference type="GO" id="GO:0006402">
    <property type="term" value="P:mRNA catabolic process"/>
    <property type="evidence" value="ECO:0007669"/>
    <property type="project" value="UniProtKB-UniRule"/>
</dbReference>
<dbReference type="GO" id="GO:0000287">
    <property type="term" value="F:magnesium ion binding"/>
    <property type="evidence" value="ECO:0007669"/>
    <property type="project" value="UniProtKB-UniRule"/>
</dbReference>
<dbReference type="PANTHER" id="PTHR11252:SF0">
    <property type="entry name" value="POLYRIBONUCLEOTIDE NUCLEOTIDYLTRANSFERASE 1, MITOCHONDRIAL"/>
    <property type="match status" value="1"/>
</dbReference>
<dbReference type="GO" id="GO:0003723">
    <property type="term" value="F:RNA binding"/>
    <property type="evidence" value="ECO:0007669"/>
    <property type="project" value="UniProtKB-UniRule"/>
</dbReference>
<evidence type="ECO:0000313" key="11">
    <source>
        <dbReference type="EMBL" id="PIS38971.1"/>
    </source>
</evidence>
<gene>
    <name evidence="9" type="primary">pnp</name>
    <name evidence="11" type="ORF">COT34_00900</name>
</gene>
<dbReference type="Pfam" id="PF00013">
    <property type="entry name" value="KH_1"/>
    <property type="match status" value="1"/>
</dbReference>
<evidence type="ECO:0000256" key="3">
    <source>
        <dbReference type="ARBA" id="ARBA00022490"/>
    </source>
</evidence>
<dbReference type="SMART" id="SM00322">
    <property type="entry name" value="KH"/>
    <property type="match status" value="1"/>
</dbReference>
<evidence type="ECO:0000313" key="12">
    <source>
        <dbReference type="Proteomes" id="UP000229390"/>
    </source>
</evidence>
<comment type="caution">
    <text evidence="11">The sequence shown here is derived from an EMBL/GenBank/DDBJ whole genome shotgun (WGS) entry which is preliminary data.</text>
</comment>
<sequence length="708" mass="78708">MTQKKFKIEVANRELSIEIRNLTEQANGSAFVRYGDTMVLATAVMAKGKREETNFFPLTVDYEERYYAAGKIKGPRYIKRESRPSDEAITTARLIDRTIRPRFPKELLQETQVVVTCLSWDAVNDPVLLGLIAASAALSVSDIPWNGPVAAVRVGRVDNQFVLNPTYEMREKSDLNLVFAAVSLGNEIILNMIDGDSNEADEETILAAFAFAKGELKRICAFQKEIAAELGKEKYPFEPEITDEVLEKEIKEVLGERLEAALFEKDKSARVDNVDFLAEELTLYFEKKYADSQKSRYVRNFFNKEISRLVHENAIKKNKRVDARKPDELREISMEVGLLPRTHGSGLFCRGETKALSILTLGAPGDQQILEGMEITGKKRFMHHYNFPPYSTGEVKPMRGPSRRDIGHGMLAEKALLPLVPSFDEFPYTIRIVTEILSSNGSTSMASVTSSSLALMDAGVPLKAPAAGISLGLMTDNQGNYKILTDIQGPEDHYGDMDFKVAGTAKGITAIQMDVKIAGISETIFQEALLAGKSVRGRILKEMEKVLAAPRNQLSPWAPRIVILQINPEKIREVIGPGGKVINEIIDETGVAIDIQDTGLIFITSEKEETAKKAVDWIKNITHEVKVGEIFQGKIKRILNFGAFAEILPGQEGLIHISQLAPYRVNRVEDVVKIGDLVPVKVIGIDEQGRINLSLKEAKKQEDYPANN</sequence>
<dbReference type="SUPFAM" id="SSF55666">
    <property type="entry name" value="Ribonuclease PH domain 2-like"/>
    <property type="match status" value="2"/>
</dbReference>
<organism evidence="11 12">
    <name type="scientific">Candidatus Nealsonbacteria bacterium CG08_land_8_20_14_0_20_43_11</name>
    <dbReference type="NCBI Taxonomy" id="1974706"/>
    <lineage>
        <taxon>Bacteria</taxon>
        <taxon>Candidatus Nealsoniibacteriota</taxon>
    </lineage>
</organism>
<dbReference type="Gene3D" id="3.30.230.70">
    <property type="entry name" value="GHMP Kinase, N-terminal domain"/>
    <property type="match status" value="2"/>
</dbReference>
<name>A0A2M6T0Y1_9BACT</name>
<feature type="domain" description="S1 motif" evidence="10">
    <location>
        <begin position="628"/>
        <end position="696"/>
    </location>
</feature>
<keyword evidence="8 9" id="KW-0694">RNA-binding</keyword>
<evidence type="ECO:0000256" key="1">
    <source>
        <dbReference type="ARBA" id="ARBA00004496"/>
    </source>
</evidence>
<evidence type="ECO:0000256" key="8">
    <source>
        <dbReference type="ARBA" id="ARBA00022884"/>
    </source>
</evidence>
<dbReference type="PROSITE" id="PS50126">
    <property type="entry name" value="S1"/>
    <property type="match status" value="1"/>
</dbReference>
<dbReference type="HAMAP" id="MF_01595">
    <property type="entry name" value="PNPase"/>
    <property type="match status" value="1"/>
</dbReference>
<dbReference type="PANTHER" id="PTHR11252">
    <property type="entry name" value="POLYRIBONUCLEOTIDE NUCLEOTIDYLTRANSFERASE"/>
    <property type="match status" value="1"/>
</dbReference>
<dbReference type="NCBIfam" id="NF008805">
    <property type="entry name" value="PRK11824.1"/>
    <property type="match status" value="1"/>
</dbReference>
<dbReference type="GO" id="GO:0004654">
    <property type="term" value="F:polyribonucleotide nucleotidyltransferase activity"/>
    <property type="evidence" value="ECO:0007669"/>
    <property type="project" value="UniProtKB-UniRule"/>
</dbReference>
<keyword evidence="4 9" id="KW-0808">Transferase</keyword>
<comment type="similarity">
    <text evidence="2 9">Belongs to the polyribonucleotide nucleotidyltransferase family.</text>
</comment>
<evidence type="ECO:0000256" key="9">
    <source>
        <dbReference type="HAMAP-Rule" id="MF_01595"/>
    </source>
</evidence>
<dbReference type="SUPFAM" id="SSF50249">
    <property type="entry name" value="Nucleic acid-binding proteins"/>
    <property type="match status" value="1"/>
</dbReference>
<dbReference type="Pfam" id="PF03725">
    <property type="entry name" value="RNase_PH_C"/>
    <property type="match status" value="1"/>
</dbReference>
<dbReference type="CDD" id="cd04472">
    <property type="entry name" value="S1_PNPase"/>
    <property type="match status" value="1"/>
</dbReference>
<dbReference type="Gene3D" id="2.40.50.140">
    <property type="entry name" value="Nucleic acid-binding proteins"/>
    <property type="match status" value="1"/>
</dbReference>
<dbReference type="Proteomes" id="UP000229390">
    <property type="component" value="Unassembled WGS sequence"/>
</dbReference>
<evidence type="ECO:0000259" key="10">
    <source>
        <dbReference type="PROSITE" id="PS50126"/>
    </source>
</evidence>
<dbReference type="AlphaFoldDB" id="A0A2M6T0Y1"/>
<dbReference type="InterPro" id="IPR003029">
    <property type="entry name" value="S1_domain"/>
</dbReference>
<dbReference type="GO" id="GO:0005829">
    <property type="term" value="C:cytosol"/>
    <property type="evidence" value="ECO:0007669"/>
    <property type="project" value="TreeGrafter"/>
</dbReference>
<dbReference type="InterPro" id="IPR027408">
    <property type="entry name" value="PNPase/RNase_PH_dom_sf"/>
</dbReference>
<keyword evidence="6 9" id="KW-0479">Metal-binding</keyword>
<comment type="subcellular location">
    <subcellularLocation>
        <location evidence="1 9">Cytoplasm</location>
    </subcellularLocation>
</comment>
<comment type="function">
    <text evidence="9">Involved in mRNA degradation. Catalyzes the phosphorolysis of single-stranded polyribonucleotides processively in the 3'- to 5'-direction.</text>
</comment>
<dbReference type="EMBL" id="PEYE01000016">
    <property type="protein sequence ID" value="PIS38971.1"/>
    <property type="molecule type" value="Genomic_DNA"/>
</dbReference>
<dbReference type="SMART" id="SM00316">
    <property type="entry name" value="S1"/>
    <property type="match status" value="1"/>
</dbReference>
<reference evidence="12" key="1">
    <citation type="submission" date="2017-09" db="EMBL/GenBank/DDBJ databases">
        <title>Depth-based differentiation of microbial function through sediment-hosted aquifers and enrichment of novel symbionts in the deep terrestrial subsurface.</title>
        <authorList>
            <person name="Probst A.J."/>
            <person name="Ladd B."/>
            <person name="Jarett J.K."/>
            <person name="Geller-Mcgrath D.E."/>
            <person name="Sieber C.M.K."/>
            <person name="Emerson J.B."/>
            <person name="Anantharaman K."/>
            <person name="Thomas B.C."/>
            <person name="Malmstrom R."/>
            <person name="Stieglmeier M."/>
            <person name="Klingl A."/>
            <person name="Woyke T."/>
            <person name="Ryan C.M."/>
            <person name="Banfield J.F."/>
        </authorList>
    </citation>
    <scope>NUCLEOTIDE SEQUENCE [LARGE SCALE GENOMIC DNA]</scope>
</reference>
<dbReference type="Pfam" id="PF01138">
    <property type="entry name" value="RNase_PH"/>
    <property type="match status" value="2"/>
</dbReference>
<dbReference type="InterPro" id="IPR001247">
    <property type="entry name" value="ExoRNase_PH_dom1"/>
</dbReference>
<dbReference type="InterPro" id="IPR020568">
    <property type="entry name" value="Ribosomal_Su5_D2-typ_SF"/>
</dbReference>
<comment type="catalytic activity">
    <reaction evidence="9">
        <text>RNA(n+1) + phosphate = RNA(n) + a ribonucleoside 5'-diphosphate</text>
        <dbReference type="Rhea" id="RHEA:22096"/>
        <dbReference type="Rhea" id="RHEA-COMP:14527"/>
        <dbReference type="Rhea" id="RHEA-COMP:17342"/>
        <dbReference type="ChEBI" id="CHEBI:43474"/>
        <dbReference type="ChEBI" id="CHEBI:57930"/>
        <dbReference type="ChEBI" id="CHEBI:140395"/>
        <dbReference type="EC" id="2.7.7.8"/>
    </reaction>
</comment>
<dbReference type="CDD" id="cd11364">
    <property type="entry name" value="RNase_PH_PNPase_2"/>
    <property type="match status" value="1"/>
</dbReference>
<dbReference type="NCBIfam" id="TIGR03591">
    <property type="entry name" value="polynuc_phos"/>
    <property type="match status" value="1"/>
</dbReference>
<evidence type="ECO:0000256" key="7">
    <source>
        <dbReference type="ARBA" id="ARBA00022842"/>
    </source>
</evidence>
<dbReference type="InterPro" id="IPR036612">
    <property type="entry name" value="KH_dom_type_1_sf"/>
</dbReference>
<dbReference type="InterPro" id="IPR036345">
    <property type="entry name" value="ExoRNase_PH_dom2_sf"/>
</dbReference>
<dbReference type="Pfam" id="PF00575">
    <property type="entry name" value="S1"/>
    <property type="match status" value="1"/>
</dbReference>
<dbReference type="SUPFAM" id="SSF54791">
    <property type="entry name" value="Eukaryotic type KH-domain (KH-domain type I)"/>
    <property type="match status" value="1"/>
</dbReference>
<evidence type="ECO:0000256" key="2">
    <source>
        <dbReference type="ARBA" id="ARBA00007404"/>
    </source>
</evidence>
<dbReference type="FunFam" id="3.30.230.70:FF:000001">
    <property type="entry name" value="Polyribonucleotide nucleotidyltransferase"/>
    <property type="match status" value="1"/>
</dbReference>
<feature type="binding site" evidence="9">
    <location>
        <position position="498"/>
    </location>
    <ligand>
        <name>Mg(2+)</name>
        <dbReference type="ChEBI" id="CHEBI:18420"/>
    </ligand>
</feature>
<dbReference type="InterPro" id="IPR012162">
    <property type="entry name" value="PNPase"/>
</dbReference>
<dbReference type="InterPro" id="IPR004087">
    <property type="entry name" value="KH_dom"/>
</dbReference>
<dbReference type="FunFam" id="3.30.1370.10:FF:000001">
    <property type="entry name" value="Polyribonucleotide nucleotidyltransferase"/>
    <property type="match status" value="1"/>
</dbReference>
<evidence type="ECO:0000256" key="5">
    <source>
        <dbReference type="ARBA" id="ARBA00022695"/>
    </source>
</evidence>
<dbReference type="GO" id="GO:0000175">
    <property type="term" value="F:3'-5'-RNA exonuclease activity"/>
    <property type="evidence" value="ECO:0007669"/>
    <property type="project" value="TreeGrafter"/>
</dbReference>
<dbReference type="InterPro" id="IPR012340">
    <property type="entry name" value="NA-bd_OB-fold"/>
</dbReference>
<dbReference type="Gene3D" id="3.30.1370.10">
    <property type="entry name" value="K Homology domain, type 1"/>
    <property type="match status" value="1"/>
</dbReference>